<gene>
    <name evidence="2" type="ORF">SAMN05216559_1371</name>
</gene>
<evidence type="ECO:0000313" key="2">
    <source>
        <dbReference type="EMBL" id="SFR93776.1"/>
    </source>
</evidence>
<dbReference type="RefSeq" id="WP_089815111.1">
    <property type="nucleotide sequence ID" value="NZ_FOZK01000001.1"/>
</dbReference>
<dbReference type="AlphaFoldDB" id="A0A1I6KRE3"/>
<evidence type="ECO:0000256" key="1">
    <source>
        <dbReference type="SAM" id="MobiDB-lite"/>
    </source>
</evidence>
<proteinExistence type="predicted"/>
<organism evidence="2 3">
    <name type="scientific">Halomicrobium zhouii</name>
    <dbReference type="NCBI Taxonomy" id="767519"/>
    <lineage>
        <taxon>Archaea</taxon>
        <taxon>Methanobacteriati</taxon>
        <taxon>Methanobacteriota</taxon>
        <taxon>Stenosarchaea group</taxon>
        <taxon>Halobacteria</taxon>
        <taxon>Halobacteriales</taxon>
        <taxon>Haloarculaceae</taxon>
        <taxon>Halomicrobium</taxon>
    </lineage>
</organism>
<reference evidence="2 3" key="1">
    <citation type="submission" date="2016-10" db="EMBL/GenBank/DDBJ databases">
        <authorList>
            <person name="de Groot N.N."/>
        </authorList>
    </citation>
    <scope>NUCLEOTIDE SEQUENCE [LARGE SCALE GENOMIC DNA]</scope>
    <source>
        <strain evidence="2 3">CGMCC 1.10457</strain>
    </source>
</reference>
<protein>
    <submittedName>
        <fullName evidence="2">Uncharacterized protein</fullName>
    </submittedName>
</protein>
<accession>A0A1I6KRE3</accession>
<keyword evidence="3" id="KW-1185">Reference proteome</keyword>
<dbReference type="Proteomes" id="UP000199062">
    <property type="component" value="Unassembled WGS sequence"/>
</dbReference>
<name>A0A1I6KRE3_9EURY</name>
<dbReference type="EMBL" id="FOZK01000001">
    <property type="protein sequence ID" value="SFR93776.1"/>
    <property type="molecule type" value="Genomic_DNA"/>
</dbReference>
<evidence type="ECO:0000313" key="3">
    <source>
        <dbReference type="Proteomes" id="UP000199062"/>
    </source>
</evidence>
<sequence length="144" mass="15594">MRQRCVVGVLVLVAASLAGCGGLGDLASDVTIYENVTYEDDELRVSIEADPTIFGMTPEWLAVNGPDDRRYQWPYTGARNYSVDESDLGRPFVTGEYELVAHASDGSTSGNHTRSFELAESETGDGLEVTAAARETETATTRPR</sequence>
<feature type="region of interest" description="Disordered" evidence="1">
    <location>
        <begin position="103"/>
        <end position="144"/>
    </location>
</feature>
<dbReference type="PROSITE" id="PS51257">
    <property type="entry name" value="PROKAR_LIPOPROTEIN"/>
    <property type="match status" value="1"/>
</dbReference>
<feature type="compositionally biased region" description="Low complexity" evidence="1">
    <location>
        <begin position="130"/>
        <end position="144"/>
    </location>
</feature>